<feature type="transmembrane region" description="Helical" evidence="1">
    <location>
        <begin position="12"/>
        <end position="36"/>
    </location>
</feature>
<dbReference type="Proteomes" id="UP001549047">
    <property type="component" value="Unassembled WGS sequence"/>
</dbReference>
<evidence type="ECO:0000313" key="3">
    <source>
        <dbReference type="Proteomes" id="UP001549047"/>
    </source>
</evidence>
<sequence>MKRTRLAIGSLFGIVSVTTLIAIELLAAVGAFAWALSGLFNLNDVASYILGAIVGIPSLWLVAKVARLAMESEREMLRVEERR</sequence>
<name>A0ABV2IXE3_9HYPH</name>
<keyword evidence="1" id="KW-0472">Membrane</keyword>
<accession>A0ABV2IXE3</accession>
<organism evidence="2 3">
    <name type="scientific">Rhizobium aquaticum</name>
    <dbReference type="NCBI Taxonomy" id="1549636"/>
    <lineage>
        <taxon>Bacteria</taxon>
        <taxon>Pseudomonadati</taxon>
        <taxon>Pseudomonadota</taxon>
        <taxon>Alphaproteobacteria</taxon>
        <taxon>Hyphomicrobiales</taxon>
        <taxon>Rhizobiaceae</taxon>
        <taxon>Rhizobium/Agrobacterium group</taxon>
        <taxon>Rhizobium</taxon>
    </lineage>
</organism>
<keyword evidence="1" id="KW-0812">Transmembrane</keyword>
<gene>
    <name evidence="2" type="ORF">ABID16_000760</name>
</gene>
<comment type="caution">
    <text evidence="2">The sequence shown here is derived from an EMBL/GenBank/DDBJ whole genome shotgun (WGS) entry which is preliminary data.</text>
</comment>
<dbReference type="EMBL" id="JBEPMB010000001">
    <property type="protein sequence ID" value="MET3612455.1"/>
    <property type="molecule type" value="Genomic_DNA"/>
</dbReference>
<evidence type="ECO:0000313" key="2">
    <source>
        <dbReference type="EMBL" id="MET3612455.1"/>
    </source>
</evidence>
<keyword evidence="1" id="KW-1133">Transmembrane helix</keyword>
<protein>
    <submittedName>
        <fullName evidence="2">Uncharacterized membrane protein YuzA (DUF378 family)</fullName>
    </submittedName>
</protein>
<evidence type="ECO:0000256" key="1">
    <source>
        <dbReference type="SAM" id="Phobius"/>
    </source>
</evidence>
<keyword evidence="3" id="KW-1185">Reference proteome</keyword>
<feature type="transmembrane region" description="Helical" evidence="1">
    <location>
        <begin position="48"/>
        <end position="66"/>
    </location>
</feature>
<dbReference type="RefSeq" id="WP_354555016.1">
    <property type="nucleotide sequence ID" value="NZ_JBEPMB010000001.1"/>
</dbReference>
<reference evidence="2 3" key="1">
    <citation type="submission" date="2024-06" db="EMBL/GenBank/DDBJ databases">
        <title>Genomic Encyclopedia of Type Strains, Phase IV (KMG-IV): sequencing the most valuable type-strain genomes for metagenomic binning, comparative biology and taxonomic classification.</title>
        <authorList>
            <person name="Goeker M."/>
        </authorList>
    </citation>
    <scope>NUCLEOTIDE SEQUENCE [LARGE SCALE GENOMIC DNA]</scope>
    <source>
        <strain evidence="2 3">DSM 29780</strain>
    </source>
</reference>
<proteinExistence type="predicted"/>